<dbReference type="Proteomes" id="UP001054889">
    <property type="component" value="Unassembled WGS sequence"/>
</dbReference>
<dbReference type="EMBL" id="BQKI01000081">
    <property type="protein sequence ID" value="GJN28818.1"/>
    <property type="molecule type" value="Genomic_DNA"/>
</dbReference>
<keyword evidence="2" id="KW-1185">Reference proteome</keyword>
<dbReference type="AlphaFoldDB" id="A0AAV5F1T2"/>
<comment type="caution">
    <text evidence="1">The sequence shown here is derived from an EMBL/GenBank/DDBJ whole genome shotgun (WGS) entry which is preliminary data.</text>
</comment>
<organism evidence="1 2">
    <name type="scientific">Eleusine coracana subsp. coracana</name>
    <dbReference type="NCBI Taxonomy" id="191504"/>
    <lineage>
        <taxon>Eukaryota</taxon>
        <taxon>Viridiplantae</taxon>
        <taxon>Streptophyta</taxon>
        <taxon>Embryophyta</taxon>
        <taxon>Tracheophyta</taxon>
        <taxon>Spermatophyta</taxon>
        <taxon>Magnoliopsida</taxon>
        <taxon>Liliopsida</taxon>
        <taxon>Poales</taxon>
        <taxon>Poaceae</taxon>
        <taxon>PACMAD clade</taxon>
        <taxon>Chloridoideae</taxon>
        <taxon>Cynodonteae</taxon>
        <taxon>Eleusininae</taxon>
        <taxon>Eleusine</taxon>
    </lineage>
</organism>
<sequence length="83" mass="9733">MMEEYEEKVQNLIDHCYSSVETMVTREEAVLSTTMMTHLTLWEGPERRMGMEEEKSLLIVPEAMMICCPVVVKNWNCRCSEKN</sequence>
<evidence type="ECO:0000313" key="1">
    <source>
        <dbReference type="EMBL" id="GJN28818.1"/>
    </source>
</evidence>
<reference evidence="1" key="1">
    <citation type="journal article" date="2018" name="DNA Res.">
        <title>Multiple hybrid de novo genome assembly of finger millet, an orphan allotetraploid crop.</title>
        <authorList>
            <person name="Hatakeyama M."/>
            <person name="Aluri S."/>
            <person name="Balachadran M.T."/>
            <person name="Sivarajan S.R."/>
            <person name="Patrignani A."/>
            <person name="Gruter S."/>
            <person name="Poveda L."/>
            <person name="Shimizu-Inatsugi R."/>
            <person name="Baeten J."/>
            <person name="Francoijs K.J."/>
            <person name="Nataraja K.N."/>
            <person name="Reddy Y.A.N."/>
            <person name="Phadnis S."/>
            <person name="Ravikumar R.L."/>
            <person name="Schlapbach R."/>
            <person name="Sreeman S.M."/>
            <person name="Shimizu K.K."/>
        </authorList>
    </citation>
    <scope>NUCLEOTIDE SEQUENCE</scope>
</reference>
<proteinExistence type="predicted"/>
<name>A0AAV5F1T2_ELECO</name>
<gene>
    <name evidence="1" type="primary">gb16987</name>
    <name evidence="1" type="ORF">PR202_gb16987</name>
</gene>
<protein>
    <submittedName>
        <fullName evidence="1">Uncharacterized protein</fullName>
    </submittedName>
</protein>
<accession>A0AAV5F1T2</accession>
<evidence type="ECO:0000313" key="2">
    <source>
        <dbReference type="Proteomes" id="UP001054889"/>
    </source>
</evidence>
<reference evidence="1" key="2">
    <citation type="submission" date="2021-12" db="EMBL/GenBank/DDBJ databases">
        <title>Resequencing data analysis of finger millet.</title>
        <authorList>
            <person name="Hatakeyama M."/>
            <person name="Aluri S."/>
            <person name="Balachadran M.T."/>
            <person name="Sivarajan S.R."/>
            <person name="Poveda L."/>
            <person name="Shimizu-Inatsugi R."/>
            <person name="Schlapbach R."/>
            <person name="Sreeman S.M."/>
            <person name="Shimizu K.K."/>
        </authorList>
    </citation>
    <scope>NUCLEOTIDE SEQUENCE</scope>
</reference>